<keyword evidence="2" id="KW-1185">Reference proteome</keyword>
<dbReference type="InterPro" id="IPR046569">
    <property type="entry name" value="DUF6723"/>
</dbReference>
<gene>
    <name evidence="1" type="ORF">BVER_01459</name>
</gene>
<evidence type="ECO:0000313" key="1">
    <source>
        <dbReference type="EMBL" id="KND61965.1"/>
    </source>
</evidence>
<evidence type="ECO:0000313" key="2">
    <source>
        <dbReference type="Proteomes" id="UP000036959"/>
    </source>
</evidence>
<protein>
    <submittedName>
        <fullName evidence="1">Uncharacterized protein</fullName>
    </submittedName>
</protein>
<dbReference type="Pfam" id="PF20484">
    <property type="entry name" value="DUF6723"/>
    <property type="match status" value="1"/>
</dbReference>
<sequence length="113" mass="12625">MRRRDAALVRVFFVRLGIAERSSSDSFQPMPKSTPISEGSIYEGFDIYASYVVNATGMHVGTLKVVRKRDKRQLYPFDGCETIGPFESSEDARRAAQALGQRLVEADIVNPEP</sequence>
<dbReference type="PATRIC" id="fig|242163.4.peg.6486"/>
<proteinExistence type="predicted"/>
<name>A0A0L0MI42_9BURK</name>
<dbReference type="EMBL" id="LFJJ01000008">
    <property type="protein sequence ID" value="KND61965.1"/>
    <property type="molecule type" value="Genomic_DNA"/>
</dbReference>
<comment type="caution">
    <text evidence="1">The sequence shown here is derived from an EMBL/GenBank/DDBJ whole genome shotgun (WGS) entry which is preliminary data.</text>
</comment>
<reference evidence="2" key="1">
    <citation type="submission" date="2015-06" db="EMBL/GenBank/DDBJ databases">
        <title>Comparative genomics of Burkholderia leaf nodule symbionts.</title>
        <authorList>
            <person name="Carlier A."/>
            <person name="Eberl L."/>
            <person name="Pinto-Carbo M."/>
        </authorList>
    </citation>
    <scope>NUCLEOTIDE SEQUENCE [LARGE SCALE GENOMIC DNA]</scope>
    <source>
        <strain evidence="2">UZHbot4</strain>
    </source>
</reference>
<organism evidence="1 2">
    <name type="scientific">Candidatus Burkholderia verschuerenii</name>
    <dbReference type="NCBI Taxonomy" id="242163"/>
    <lineage>
        <taxon>Bacteria</taxon>
        <taxon>Pseudomonadati</taxon>
        <taxon>Pseudomonadota</taxon>
        <taxon>Betaproteobacteria</taxon>
        <taxon>Burkholderiales</taxon>
        <taxon>Burkholderiaceae</taxon>
        <taxon>Burkholderia</taxon>
    </lineage>
</organism>
<dbReference type="AlphaFoldDB" id="A0A0L0MI42"/>
<accession>A0A0L0MI42</accession>
<dbReference type="Proteomes" id="UP000036959">
    <property type="component" value="Unassembled WGS sequence"/>
</dbReference>